<dbReference type="GO" id="GO:0005302">
    <property type="term" value="F:L-tyrosine transmembrane transporter activity"/>
    <property type="evidence" value="ECO:0007669"/>
    <property type="project" value="TreeGrafter"/>
</dbReference>
<dbReference type="Gene3D" id="3.40.50.80">
    <property type="entry name" value="Nucleotide-binding domain of ferredoxin-NADP reductase (FNR) module"/>
    <property type="match status" value="1"/>
</dbReference>
<dbReference type="SUPFAM" id="SSF52343">
    <property type="entry name" value="Ferredoxin reductase-like, C-terminal NADP-linked domain"/>
    <property type="match status" value="1"/>
</dbReference>
<dbReference type="Proteomes" id="UP000720189">
    <property type="component" value="Unassembled WGS sequence"/>
</dbReference>
<comment type="similarity">
    <text evidence="3">Belongs to the amino acid/polyamine transporter 2 family.</text>
</comment>
<feature type="transmembrane region" description="Helical" evidence="10">
    <location>
        <begin position="530"/>
        <end position="551"/>
    </location>
</feature>
<evidence type="ECO:0000256" key="9">
    <source>
        <dbReference type="SAM" id="MobiDB-lite"/>
    </source>
</evidence>
<feature type="transmembrane region" description="Helical" evidence="10">
    <location>
        <begin position="610"/>
        <end position="631"/>
    </location>
</feature>
<comment type="subcellular location">
    <subcellularLocation>
        <location evidence="2">Membrane</location>
        <topology evidence="2">Multi-pass membrane protein</topology>
    </subcellularLocation>
</comment>
<keyword evidence="4" id="KW-0285">Flavoprotein</keyword>
<feature type="transmembrane region" description="Helical" evidence="10">
    <location>
        <begin position="489"/>
        <end position="508"/>
    </location>
</feature>
<dbReference type="Pfam" id="PF06999">
    <property type="entry name" value="Suc_Fer-like"/>
    <property type="match status" value="1"/>
</dbReference>
<evidence type="ECO:0000256" key="3">
    <source>
        <dbReference type="ARBA" id="ARBA00008066"/>
    </source>
</evidence>
<feature type="transmembrane region" description="Helical" evidence="10">
    <location>
        <begin position="563"/>
        <end position="586"/>
    </location>
</feature>
<feature type="compositionally biased region" description="Acidic residues" evidence="9">
    <location>
        <begin position="310"/>
        <end position="325"/>
    </location>
</feature>
<dbReference type="Pfam" id="PF00970">
    <property type="entry name" value="FAD_binding_6"/>
    <property type="match status" value="1"/>
</dbReference>
<dbReference type="InterPro" id="IPR039261">
    <property type="entry name" value="FNR_nucleotide-bd"/>
</dbReference>
<feature type="region of interest" description="Disordered" evidence="9">
    <location>
        <begin position="1"/>
        <end position="180"/>
    </location>
</feature>
<dbReference type="OrthoDB" id="1684102at2759"/>
<dbReference type="InterPro" id="IPR017927">
    <property type="entry name" value="FAD-bd_FR_type"/>
</dbReference>
<feature type="transmembrane region" description="Helical" evidence="10">
    <location>
        <begin position="379"/>
        <end position="400"/>
    </location>
</feature>
<evidence type="ECO:0000313" key="13">
    <source>
        <dbReference type="Proteomes" id="UP000720189"/>
    </source>
</evidence>
<feature type="compositionally biased region" description="Polar residues" evidence="9">
    <location>
        <begin position="115"/>
        <end position="133"/>
    </location>
</feature>
<keyword evidence="6" id="KW-0274">FAD</keyword>
<keyword evidence="13" id="KW-1185">Reference proteome</keyword>
<feature type="compositionally biased region" description="Basic residues" evidence="9">
    <location>
        <begin position="333"/>
        <end position="342"/>
    </location>
</feature>
<protein>
    <submittedName>
        <fullName evidence="12">Transmembrane amino acid transporter protein-domain-containing protein</fullName>
    </submittedName>
</protein>
<dbReference type="Pfam" id="PF01490">
    <property type="entry name" value="Aa_trans"/>
    <property type="match status" value="1"/>
</dbReference>
<evidence type="ECO:0000256" key="5">
    <source>
        <dbReference type="ARBA" id="ARBA00022692"/>
    </source>
</evidence>
<organism evidence="12 13">
    <name type="scientific">Fusarium redolens</name>
    <dbReference type="NCBI Taxonomy" id="48865"/>
    <lineage>
        <taxon>Eukaryota</taxon>
        <taxon>Fungi</taxon>
        <taxon>Dikarya</taxon>
        <taxon>Ascomycota</taxon>
        <taxon>Pezizomycotina</taxon>
        <taxon>Sordariomycetes</taxon>
        <taxon>Hypocreomycetidae</taxon>
        <taxon>Hypocreales</taxon>
        <taxon>Nectriaceae</taxon>
        <taxon>Fusarium</taxon>
        <taxon>Fusarium redolens species complex</taxon>
    </lineage>
</organism>
<feature type="transmembrane region" description="Helical" evidence="10">
    <location>
        <begin position="425"/>
        <end position="444"/>
    </location>
</feature>
<feature type="transmembrane region" description="Helical" evidence="10">
    <location>
        <begin position="675"/>
        <end position="691"/>
    </location>
</feature>
<evidence type="ECO:0000256" key="1">
    <source>
        <dbReference type="ARBA" id="ARBA00001974"/>
    </source>
</evidence>
<dbReference type="PANTHER" id="PTHR22950:SF666">
    <property type="entry name" value="VACUOLAR AMINO ACID TRANSPORTER 4"/>
    <property type="match status" value="1"/>
</dbReference>
<feature type="compositionally biased region" description="Polar residues" evidence="9">
    <location>
        <begin position="43"/>
        <end position="53"/>
    </location>
</feature>
<gene>
    <name evidence="12" type="ORF">BKA55DRAFT_663806</name>
</gene>
<dbReference type="GO" id="GO:0016491">
    <property type="term" value="F:oxidoreductase activity"/>
    <property type="evidence" value="ECO:0007669"/>
    <property type="project" value="InterPro"/>
</dbReference>
<reference evidence="12" key="1">
    <citation type="journal article" date="2021" name="Nat. Commun.">
        <title>Genetic determinants of endophytism in the Arabidopsis root mycobiome.</title>
        <authorList>
            <person name="Mesny F."/>
            <person name="Miyauchi S."/>
            <person name="Thiergart T."/>
            <person name="Pickel B."/>
            <person name="Atanasova L."/>
            <person name="Karlsson M."/>
            <person name="Huettel B."/>
            <person name="Barry K.W."/>
            <person name="Haridas S."/>
            <person name="Chen C."/>
            <person name="Bauer D."/>
            <person name="Andreopoulos W."/>
            <person name="Pangilinan J."/>
            <person name="LaButti K."/>
            <person name="Riley R."/>
            <person name="Lipzen A."/>
            <person name="Clum A."/>
            <person name="Drula E."/>
            <person name="Henrissat B."/>
            <person name="Kohler A."/>
            <person name="Grigoriev I.V."/>
            <person name="Martin F.M."/>
            <person name="Hacquard S."/>
        </authorList>
    </citation>
    <scope>NUCLEOTIDE SEQUENCE</scope>
    <source>
        <strain evidence="12">MPI-CAGE-AT-0023</strain>
    </source>
</reference>
<dbReference type="InterPro" id="IPR013057">
    <property type="entry name" value="AA_transpt_TM"/>
</dbReference>
<dbReference type="GO" id="GO:0005774">
    <property type="term" value="C:vacuolar membrane"/>
    <property type="evidence" value="ECO:0007669"/>
    <property type="project" value="TreeGrafter"/>
</dbReference>
<keyword evidence="7 10" id="KW-1133">Transmembrane helix</keyword>
<dbReference type="EMBL" id="JAGMUX010000008">
    <property type="protein sequence ID" value="KAH7249921.1"/>
    <property type="molecule type" value="Genomic_DNA"/>
</dbReference>
<proteinExistence type="inferred from homology"/>
<evidence type="ECO:0000256" key="2">
    <source>
        <dbReference type="ARBA" id="ARBA00004141"/>
    </source>
</evidence>
<dbReference type="InterPro" id="IPR009737">
    <property type="entry name" value="Aim32/Apd1-like"/>
</dbReference>
<evidence type="ECO:0000256" key="7">
    <source>
        <dbReference type="ARBA" id="ARBA00022989"/>
    </source>
</evidence>
<evidence type="ECO:0000313" key="12">
    <source>
        <dbReference type="EMBL" id="KAH7249921.1"/>
    </source>
</evidence>
<dbReference type="RefSeq" id="XP_046049240.1">
    <property type="nucleotide sequence ID" value="XM_046197677.1"/>
</dbReference>
<feature type="region of interest" description="Disordered" evidence="9">
    <location>
        <begin position="293"/>
        <end position="346"/>
    </location>
</feature>
<evidence type="ECO:0000256" key="10">
    <source>
        <dbReference type="SAM" id="Phobius"/>
    </source>
</evidence>
<keyword evidence="8 10" id="KW-0472">Membrane</keyword>
<dbReference type="SUPFAM" id="SSF63380">
    <property type="entry name" value="Riboflavin synthase domain-like"/>
    <property type="match status" value="1"/>
</dbReference>
<dbReference type="FunFam" id="1.20.1740.10:FF:000067">
    <property type="entry name" value="Transmembrane domain transporter"/>
    <property type="match status" value="1"/>
</dbReference>
<evidence type="ECO:0000259" key="11">
    <source>
        <dbReference type="PROSITE" id="PS51384"/>
    </source>
</evidence>
<comment type="caution">
    <text evidence="12">The sequence shown here is derived from an EMBL/GenBank/DDBJ whole genome shotgun (WGS) entry which is preliminary data.</text>
</comment>
<dbReference type="InterPro" id="IPR008333">
    <property type="entry name" value="Cbr1-like_FAD-bd_dom"/>
</dbReference>
<evidence type="ECO:0000256" key="6">
    <source>
        <dbReference type="ARBA" id="ARBA00022827"/>
    </source>
</evidence>
<name>A0A9P9H3C1_FUSRE</name>
<evidence type="ECO:0000256" key="8">
    <source>
        <dbReference type="ARBA" id="ARBA00023136"/>
    </source>
</evidence>
<comment type="cofactor">
    <cofactor evidence="1">
        <name>FAD</name>
        <dbReference type="ChEBI" id="CHEBI:57692"/>
    </cofactor>
</comment>
<dbReference type="CDD" id="cd06183">
    <property type="entry name" value="cyt_b5_reduct_like"/>
    <property type="match status" value="1"/>
</dbReference>
<dbReference type="InterPro" id="IPR017938">
    <property type="entry name" value="Riboflavin_synthase-like_b-brl"/>
</dbReference>
<dbReference type="GeneID" id="70227631"/>
<dbReference type="Gene3D" id="2.40.30.10">
    <property type="entry name" value="Translation factors"/>
    <property type="match status" value="1"/>
</dbReference>
<feature type="region of interest" description="Disordered" evidence="9">
    <location>
        <begin position="243"/>
        <end position="269"/>
    </location>
</feature>
<feature type="transmembrane region" description="Helical" evidence="10">
    <location>
        <begin position="711"/>
        <end position="733"/>
    </location>
</feature>
<feature type="compositionally biased region" description="Polar residues" evidence="9">
    <location>
        <begin position="152"/>
        <end position="169"/>
    </location>
</feature>
<feature type="domain" description="FAD-binding FR-type" evidence="11">
    <location>
        <begin position="1072"/>
        <end position="1186"/>
    </location>
</feature>
<feature type="transmembrane region" description="Helical" evidence="10">
    <location>
        <begin position="652"/>
        <end position="669"/>
    </location>
</feature>
<feature type="transmembrane region" description="Helical" evidence="10">
    <location>
        <begin position="464"/>
        <end position="482"/>
    </location>
</feature>
<dbReference type="PROSITE" id="PS51384">
    <property type="entry name" value="FAD_FR"/>
    <property type="match status" value="1"/>
</dbReference>
<accession>A0A9P9H3C1</accession>
<feature type="compositionally biased region" description="Low complexity" evidence="9">
    <location>
        <begin position="75"/>
        <end position="89"/>
    </location>
</feature>
<sequence>MASPSRIPSEQPPRSASPSSFRPRSISASVPRADLTARLASPIPSQLGTTPSRGGSPRPDAAPRAENLEDLSQLPGSGASAQGPGQSPPRHGTPAARVATPPVRSQSPLLGGRNSGTPTNYGSFNSRSQNALGTSAPYEDPEIVKRHLVQPSDENPGSEESSIQGNSKGKQPAEIGGAGLGEDEFSSLRLQGGDVTRGIYKWTEQAEARAKYNRSKSFDLGRPEPEAEVLDINSIKVPGGFRRNHLRRNVQSPGPQGHLEDGHASPASGQQRLFTSSFLEFLTIYGHFAGEELEEDDEDLGPNEYFSSGEDTDEYNSDDEREPMEDSALLTPSRRRRKRKVRGGTGNNSPMNAALLLLKSFVGTGVLFLPRAYLNGGMLFSNLILFGVAALSYYCFVLLVQTQLKIGGSFGDLGGALYGKHMRTLILASIVISQIGFVAAYTVFTAANLQAFVRAVSDCKSSISIQWLILIQMLIFLPFALLRDIGKLGFTALVADAFILIGLAYLLYYDILTLNENGIADIIMFNKKDWTLFIGTAIFTFEGIGLIIPVQESMRHPQKFPRVLLIVMIIITVLFIGMGAISYAAYGSHTETVVLLNLPQDNKMVNGVQFLYSVAILLSTPLQIFPAIRIAETELFTRSGKYNPWVKWQKNVFRFFVVMLCAAIAWLGADHLDKFVALVGNFACIPLVFIYPPMLHYKAIARTKFWKVADILLCIFGFIAMAYATTLTAMSWATAEPKHPGYCDEKGTMTRQTRPPPPPPFQTVATCPEPTCGCAATPTMPEDLPLDREGPLKGAIAGYAEHVLPFHNISVLNSSFPSSVSPRPEVQTTSVYLVPSFKYVPFLPRISFDSVEALAKGFLLPKKLHPAHEGLSPIHRDRLTRKEGYQGLLPGVQDVRDVLVLICGHTGRDARCGIMAPVLRTEFEDKLEMEGFDVLHGPVQINLNDKQRIQGETGEGKTTARVGLISHIGGHKFAGNVIIYLPPNLKMGDEPHPLAGCGICRVSVAKTQPPRISSRSLSTSSPLRQHASQKPYFSTPLQARIFPSLIVVGIILVGGGYYLLTPPSRPNTLNEIAFVPYGITAREAISPTSFVITAVPRTPNPSLPYLNASNNRWSYPLWSVEFKQPEVQISRHYTPLPPLSTEDPTDGSLRFYIRTVDDGEMSNYLGRRQVGEDVFLRGPHVGFELAERLGEHSRLVFLAGGTGVVSGMQAAKAVLEANEKSSVDLLWAVRKREEVQNSAPPRHPSWKFWQEKKPTTLGAEVESPSPVTKRLQDLKMTYGDRLRIQVVVDEEGTRFQDKDISNAIAASPGAVASFNAGCRFHDQAMHVHASEFALPEGPGCVCKPSECTTPGKNLFIVSGPDGFIEYYAGPKIWLGGQQTQGPISGVAGYLQRQNPTLARDWLVLKM</sequence>
<dbReference type="PANTHER" id="PTHR22950">
    <property type="entry name" value="AMINO ACID TRANSPORTER"/>
    <property type="match status" value="1"/>
</dbReference>
<evidence type="ECO:0000256" key="4">
    <source>
        <dbReference type="ARBA" id="ARBA00022630"/>
    </source>
</evidence>
<keyword evidence="5 10" id="KW-0812">Transmembrane</keyword>
<feature type="compositionally biased region" description="Low complexity" evidence="9">
    <location>
        <begin position="12"/>
        <end position="29"/>
    </location>
</feature>